<dbReference type="Gene3D" id="2.60.40.420">
    <property type="entry name" value="Cupredoxins - blue copper proteins"/>
    <property type="match status" value="1"/>
</dbReference>
<organism evidence="2 3">
    <name type="scientific">Candidatus Curtissbacteria bacterium RBG_16_39_7</name>
    <dbReference type="NCBI Taxonomy" id="1797707"/>
    <lineage>
        <taxon>Bacteria</taxon>
        <taxon>Candidatus Curtissiibacteriota</taxon>
    </lineage>
</organism>
<dbReference type="InterPro" id="IPR008972">
    <property type="entry name" value="Cupredoxin"/>
</dbReference>
<evidence type="ECO:0000313" key="3">
    <source>
        <dbReference type="Proteomes" id="UP000176628"/>
    </source>
</evidence>
<dbReference type="AlphaFoldDB" id="A0A1F5G1B3"/>
<dbReference type="Proteomes" id="UP000176628">
    <property type="component" value="Unassembled WGS sequence"/>
</dbReference>
<keyword evidence="1" id="KW-1133">Transmembrane helix</keyword>
<comment type="caution">
    <text evidence="2">The sequence shown here is derived from an EMBL/GenBank/DDBJ whole genome shotgun (WGS) entry which is preliminary data.</text>
</comment>
<dbReference type="InterPro" id="IPR052721">
    <property type="entry name" value="ET_Amicyanin"/>
</dbReference>
<dbReference type="PANTHER" id="PTHR36507:SF1">
    <property type="entry name" value="BLL1555 PROTEIN"/>
    <property type="match status" value="1"/>
</dbReference>
<evidence type="ECO:0000313" key="2">
    <source>
        <dbReference type="EMBL" id="OGD85656.1"/>
    </source>
</evidence>
<evidence type="ECO:0008006" key="4">
    <source>
        <dbReference type="Google" id="ProtNLM"/>
    </source>
</evidence>
<reference evidence="2 3" key="1">
    <citation type="journal article" date="2016" name="Nat. Commun.">
        <title>Thousands of microbial genomes shed light on interconnected biogeochemical processes in an aquifer system.</title>
        <authorList>
            <person name="Anantharaman K."/>
            <person name="Brown C.T."/>
            <person name="Hug L.A."/>
            <person name="Sharon I."/>
            <person name="Castelle C.J."/>
            <person name="Probst A.J."/>
            <person name="Thomas B.C."/>
            <person name="Singh A."/>
            <person name="Wilkins M.J."/>
            <person name="Karaoz U."/>
            <person name="Brodie E.L."/>
            <person name="Williams K.H."/>
            <person name="Hubbard S.S."/>
            <person name="Banfield J.F."/>
        </authorList>
    </citation>
    <scope>NUCLEOTIDE SEQUENCE [LARGE SCALE GENOMIC DNA]</scope>
</reference>
<accession>A0A1F5G1B3</accession>
<keyword evidence="1" id="KW-0472">Membrane</keyword>
<dbReference type="EMBL" id="MFAV01000048">
    <property type="protein sequence ID" value="OGD85656.1"/>
    <property type="molecule type" value="Genomic_DNA"/>
</dbReference>
<sequence>MTKNTAIGIAIAVVIIIIAAIWYVAFRGGQGLNTPLPTPQILPTEEAAPTATNGAKLPPPIITDKATVQISGVGFLSELVVISIGGKVTWKNIDTKDHQIASDPHPTHTDYPSLNLGVIKPGEEKTLTLDKVGIYKYHDHLNPSFQGTIQVQ</sequence>
<dbReference type="PANTHER" id="PTHR36507">
    <property type="entry name" value="BLL1555 PROTEIN"/>
    <property type="match status" value="1"/>
</dbReference>
<name>A0A1F5G1B3_9BACT</name>
<keyword evidence="1" id="KW-0812">Transmembrane</keyword>
<proteinExistence type="predicted"/>
<gene>
    <name evidence="2" type="ORF">A2Z23_00065</name>
</gene>
<dbReference type="SUPFAM" id="SSF49503">
    <property type="entry name" value="Cupredoxins"/>
    <property type="match status" value="1"/>
</dbReference>
<evidence type="ECO:0000256" key="1">
    <source>
        <dbReference type="SAM" id="Phobius"/>
    </source>
</evidence>
<protein>
    <recommendedName>
        <fullName evidence="4">EfeO-type cupredoxin-like domain-containing protein</fullName>
    </recommendedName>
</protein>
<feature type="transmembrane region" description="Helical" evidence="1">
    <location>
        <begin position="6"/>
        <end position="26"/>
    </location>
</feature>